<evidence type="ECO:0000256" key="3">
    <source>
        <dbReference type="PROSITE-ProRule" id="PRU00221"/>
    </source>
</evidence>
<dbReference type="Gene3D" id="2.130.10.10">
    <property type="entry name" value="YVTN repeat-like/Quinoprotein amine dehydrogenase"/>
    <property type="match status" value="2"/>
</dbReference>
<evidence type="ECO:0000256" key="1">
    <source>
        <dbReference type="ARBA" id="ARBA00022574"/>
    </source>
</evidence>
<dbReference type="PROSITE" id="PS50294">
    <property type="entry name" value="WD_REPEATS_REGION"/>
    <property type="match status" value="1"/>
</dbReference>
<keyword evidence="5" id="KW-1185">Reference proteome</keyword>
<organism evidence="4 5">
    <name type="scientific">Suillus plorans</name>
    <dbReference type="NCBI Taxonomy" id="116603"/>
    <lineage>
        <taxon>Eukaryota</taxon>
        <taxon>Fungi</taxon>
        <taxon>Dikarya</taxon>
        <taxon>Basidiomycota</taxon>
        <taxon>Agaricomycotina</taxon>
        <taxon>Agaricomycetes</taxon>
        <taxon>Agaricomycetidae</taxon>
        <taxon>Boletales</taxon>
        <taxon>Suillineae</taxon>
        <taxon>Suillaceae</taxon>
        <taxon>Suillus</taxon>
    </lineage>
</organism>
<sequence>MASSSAQLGAAENKLTPVITLEGHESWKIRYPGGEHHHKYISYIYYFPDGKQMISGSDDKTIRRWDLREGKEIEEAREVYKNRIYGVRVSKDGRWIVTAGYSLGLKVSEVETGIVRTFHIGWITCFDISTDSTLVAGGSYDGTRIWSLDTGELVVGPFQFTNKGDPSPIALRLSQDSRKLAVSLNSGHLQVWDVEAQKLLVQKSSPGTHSGFVSPVFWTTKDKSIVAAFSFTDDALIRTIYELDASTLKTVGVPFKHTDGIYGLVLSSDCILLASSSYRSIKLWAFESRQLLASFDVSGSPMTVVLSPDSRQLAHTTFDDSKIYVCNIPANILASIGLQELQSSVCTPGIHPSCIC</sequence>
<name>A0A9P7APX0_9AGAM</name>
<dbReference type="PANTHER" id="PTHR19848">
    <property type="entry name" value="WD40 REPEAT PROTEIN"/>
    <property type="match status" value="1"/>
</dbReference>
<accession>A0A9P7APX0</accession>
<dbReference type="AlphaFoldDB" id="A0A9P7APX0"/>
<gene>
    <name evidence="4" type="ORF">HD556DRAFT_457539</name>
</gene>
<dbReference type="Pfam" id="PF00400">
    <property type="entry name" value="WD40"/>
    <property type="match status" value="3"/>
</dbReference>
<dbReference type="InterPro" id="IPR036322">
    <property type="entry name" value="WD40_repeat_dom_sf"/>
</dbReference>
<proteinExistence type="predicted"/>
<evidence type="ECO:0000256" key="2">
    <source>
        <dbReference type="ARBA" id="ARBA00022737"/>
    </source>
</evidence>
<dbReference type="RefSeq" id="XP_041160262.1">
    <property type="nucleotide sequence ID" value="XM_041310660.1"/>
</dbReference>
<dbReference type="InterPro" id="IPR015943">
    <property type="entry name" value="WD40/YVTN_repeat-like_dom_sf"/>
</dbReference>
<comment type="caution">
    <text evidence="4">The sequence shown here is derived from an EMBL/GenBank/DDBJ whole genome shotgun (WGS) entry which is preliminary data.</text>
</comment>
<protein>
    <submittedName>
        <fullName evidence="4">WD40-repeat-containing domain protein</fullName>
    </submittedName>
</protein>
<evidence type="ECO:0000313" key="4">
    <source>
        <dbReference type="EMBL" id="KAG1793957.1"/>
    </source>
</evidence>
<keyword evidence="2" id="KW-0677">Repeat</keyword>
<dbReference type="SMART" id="SM00320">
    <property type="entry name" value="WD40"/>
    <property type="match status" value="6"/>
</dbReference>
<dbReference type="PROSITE" id="PS50082">
    <property type="entry name" value="WD_REPEATS_2"/>
    <property type="match status" value="1"/>
</dbReference>
<dbReference type="OrthoDB" id="2624652at2759"/>
<dbReference type="PANTHER" id="PTHR19848:SF8">
    <property type="entry name" value="F-BOX AND WD REPEAT DOMAIN CONTAINING 7"/>
    <property type="match status" value="1"/>
</dbReference>
<dbReference type="InterPro" id="IPR001680">
    <property type="entry name" value="WD40_rpt"/>
</dbReference>
<feature type="repeat" description="WD" evidence="3">
    <location>
        <begin position="34"/>
        <end position="75"/>
    </location>
</feature>
<dbReference type="Proteomes" id="UP000719766">
    <property type="component" value="Unassembled WGS sequence"/>
</dbReference>
<dbReference type="GeneID" id="64604424"/>
<reference evidence="4" key="1">
    <citation type="journal article" date="2020" name="New Phytol.">
        <title>Comparative genomics reveals dynamic genome evolution in host specialist ectomycorrhizal fungi.</title>
        <authorList>
            <person name="Lofgren L.A."/>
            <person name="Nguyen N.H."/>
            <person name="Vilgalys R."/>
            <person name="Ruytinx J."/>
            <person name="Liao H.L."/>
            <person name="Branco S."/>
            <person name="Kuo A."/>
            <person name="LaButti K."/>
            <person name="Lipzen A."/>
            <person name="Andreopoulos W."/>
            <person name="Pangilinan J."/>
            <person name="Riley R."/>
            <person name="Hundley H."/>
            <person name="Na H."/>
            <person name="Barry K."/>
            <person name="Grigoriev I.V."/>
            <person name="Stajich J.E."/>
            <person name="Kennedy P.G."/>
        </authorList>
    </citation>
    <scope>NUCLEOTIDE SEQUENCE</scope>
    <source>
        <strain evidence="4">S12</strain>
    </source>
</reference>
<dbReference type="SUPFAM" id="SSF50978">
    <property type="entry name" value="WD40 repeat-like"/>
    <property type="match status" value="1"/>
</dbReference>
<keyword evidence="1 3" id="KW-0853">WD repeat</keyword>
<evidence type="ECO:0000313" key="5">
    <source>
        <dbReference type="Proteomes" id="UP000719766"/>
    </source>
</evidence>
<dbReference type="EMBL" id="JABBWE010000028">
    <property type="protein sequence ID" value="KAG1793957.1"/>
    <property type="molecule type" value="Genomic_DNA"/>
</dbReference>